<keyword evidence="2" id="KW-0378">Hydrolase</keyword>
<evidence type="ECO:0000256" key="2">
    <source>
        <dbReference type="ARBA" id="ARBA00022801"/>
    </source>
</evidence>
<dbReference type="InterPro" id="IPR013780">
    <property type="entry name" value="Glyco_hydro_b"/>
</dbReference>
<proteinExistence type="inferred from homology"/>
<reference evidence="6 7" key="1">
    <citation type="submission" date="2024-09" db="EMBL/GenBank/DDBJ databases">
        <authorList>
            <person name="Sun Q."/>
            <person name="Mori K."/>
        </authorList>
    </citation>
    <scope>NUCLEOTIDE SEQUENCE [LARGE SCALE GENOMIC DNA]</scope>
    <source>
        <strain evidence="6 7">CECT 7682</strain>
    </source>
</reference>
<dbReference type="SUPFAM" id="SSF51445">
    <property type="entry name" value="(Trans)glycosidases"/>
    <property type="match status" value="1"/>
</dbReference>
<evidence type="ECO:0000256" key="4">
    <source>
        <dbReference type="SAM" id="SignalP"/>
    </source>
</evidence>
<dbReference type="SMART" id="SM00642">
    <property type="entry name" value="Aamy"/>
    <property type="match status" value="1"/>
</dbReference>
<comment type="similarity">
    <text evidence="1">Belongs to the glycosyl hydrolase 13 family.</text>
</comment>
<dbReference type="InterPro" id="IPR056300">
    <property type="entry name" value="SusG-like_C"/>
</dbReference>
<name>A0ABV5J4E7_9BACT</name>
<evidence type="ECO:0000313" key="7">
    <source>
        <dbReference type="Proteomes" id="UP001589654"/>
    </source>
</evidence>
<dbReference type="EMBL" id="JBHMEW010000052">
    <property type="protein sequence ID" value="MFB9211693.1"/>
    <property type="molecule type" value="Genomic_DNA"/>
</dbReference>
<feature type="chain" id="PRO_5046515546" evidence="4">
    <location>
        <begin position="25"/>
        <end position="579"/>
    </location>
</feature>
<dbReference type="SUPFAM" id="SSF51011">
    <property type="entry name" value="Glycosyl hydrolase domain"/>
    <property type="match status" value="1"/>
</dbReference>
<evidence type="ECO:0000313" key="6">
    <source>
        <dbReference type="EMBL" id="MFB9211693.1"/>
    </source>
</evidence>
<accession>A0ABV5J4E7</accession>
<keyword evidence="3" id="KW-0326">Glycosidase</keyword>
<sequence>MRTYYLPLLITLMLLLSWTGKTQAQESLDKIDGQWWKEGVVYQIYPRSFKDSDGDGIGDLGGIIEKLDYLQSLGIDIVWLNPIYSSPNDDNGYDISDYRAIMDEFGTMEEFDTLLKGMHERGIKLVMDLVVNHSSDEHTWFQESKSSRDNPYRDYYHWWEAEKGKPTPRYSFFDVNNDAWKYDSTTNAYYLHYFSRKQPDLNWENPKVRQEVYDIMKYWLDKGIDGFRMDAFQYVSKDTTFPAFPEGYEKNIIEYYGMGPHLHDYLREMNREVISKYDIMTVAEGAGSTFEDAISLVAPERKELDMVYHFEGMDIGNDLDGYDLLDFKDVYTRWDSAMEDKGWVSIFLANHDVPRMVSKFGNDSPEFRAASSKMLTTFILSMRGTPYYYYGDELGMTNIDFDQISDYKDIAALNGYQNALKEGKDLSRYMKKLNFLSRDNARTPMQWNASKNAGFSNGEPWIAVNPNYKSINVENQENDPQSCLNYFRKMVQLRKDHPVLVYGDYQLLWPKNKKVYAYTRTLDQEKLLVLLNFSTTPSQLQLPKSIVLKKELINNLENKNLHQSKLTLAPYQALIFSIQ</sequence>
<dbReference type="InterPro" id="IPR045857">
    <property type="entry name" value="O16G_dom_2"/>
</dbReference>
<dbReference type="PANTHER" id="PTHR10357">
    <property type="entry name" value="ALPHA-AMYLASE FAMILY MEMBER"/>
    <property type="match status" value="1"/>
</dbReference>
<dbReference type="Pfam" id="PF00128">
    <property type="entry name" value="Alpha-amylase"/>
    <property type="match status" value="1"/>
</dbReference>
<dbReference type="CDD" id="cd11333">
    <property type="entry name" value="AmyAc_SI_OligoGlu_DGase"/>
    <property type="match status" value="1"/>
</dbReference>
<dbReference type="PANTHER" id="PTHR10357:SF184">
    <property type="entry name" value="OLIGO-1,6-GLUCOSIDASE 1"/>
    <property type="match status" value="1"/>
</dbReference>
<dbReference type="Proteomes" id="UP001589654">
    <property type="component" value="Unassembled WGS sequence"/>
</dbReference>
<organism evidence="6 7">
    <name type="scientific">Echinicola jeungdonensis</name>
    <dbReference type="NCBI Taxonomy" id="709343"/>
    <lineage>
        <taxon>Bacteria</taxon>
        <taxon>Pseudomonadati</taxon>
        <taxon>Bacteroidota</taxon>
        <taxon>Cytophagia</taxon>
        <taxon>Cytophagales</taxon>
        <taxon>Cyclobacteriaceae</taxon>
        <taxon>Echinicola</taxon>
    </lineage>
</organism>
<evidence type="ECO:0000256" key="1">
    <source>
        <dbReference type="ARBA" id="ARBA00008061"/>
    </source>
</evidence>
<dbReference type="Pfam" id="PF23915">
    <property type="entry name" value="SusG_C"/>
    <property type="match status" value="1"/>
</dbReference>
<dbReference type="Gene3D" id="2.60.40.1180">
    <property type="entry name" value="Golgi alpha-mannosidase II"/>
    <property type="match status" value="1"/>
</dbReference>
<keyword evidence="4" id="KW-0732">Signal</keyword>
<feature type="domain" description="Glycosyl hydrolase family 13 catalytic" evidence="5">
    <location>
        <begin position="43"/>
        <end position="442"/>
    </location>
</feature>
<dbReference type="Gene3D" id="3.90.400.10">
    <property type="entry name" value="Oligo-1,6-glucosidase, Domain 2"/>
    <property type="match status" value="1"/>
</dbReference>
<comment type="caution">
    <text evidence="6">The sequence shown here is derived from an EMBL/GenBank/DDBJ whole genome shotgun (WGS) entry which is preliminary data.</text>
</comment>
<dbReference type="NCBIfam" id="NF008183">
    <property type="entry name" value="PRK10933.1"/>
    <property type="match status" value="1"/>
</dbReference>
<evidence type="ECO:0000256" key="3">
    <source>
        <dbReference type="ARBA" id="ARBA00023295"/>
    </source>
</evidence>
<dbReference type="Gene3D" id="3.20.20.80">
    <property type="entry name" value="Glycosidases"/>
    <property type="match status" value="1"/>
</dbReference>
<gene>
    <name evidence="6" type="ORF">ACFFUR_07735</name>
</gene>
<keyword evidence="7" id="KW-1185">Reference proteome</keyword>
<feature type="signal peptide" evidence="4">
    <location>
        <begin position="1"/>
        <end position="24"/>
    </location>
</feature>
<dbReference type="InterPro" id="IPR006047">
    <property type="entry name" value="GH13_cat_dom"/>
</dbReference>
<dbReference type="InterPro" id="IPR017853">
    <property type="entry name" value="GH"/>
</dbReference>
<evidence type="ECO:0000259" key="5">
    <source>
        <dbReference type="SMART" id="SM00642"/>
    </source>
</evidence>
<dbReference type="RefSeq" id="WP_290246326.1">
    <property type="nucleotide sequence ID" value="NZ_JAUFQT010000001.1"/>
</dbReference>
<protein>
    <submittedName>
        <fullName evidence="6">Alpha-glucosidase</fullName>
    </submittedName>
</protein>